<accession>A0ABR3P995</accession>
<comment type="caution">
    <text evidence="2">The sequence shown here is derived from an EMBL/GenBank/DDBJ whole genome shotgun (WGS) entry which is preliminary data.</text>
</comment>
<feature type="compositionally biased region" description="Basic and acidic residues" evidence="1">
    <location>
        <begin position="55"/>
        <end position="71"/>
    </location>
</feature>
<gene>
    <name evidence="2" type="ORF">AAFC00_002975</name>
</gene>
<dbReference type="EMBL" id="JBFMKM010000012">
    <property type="protein sequence ID" value="KAL1302599.1"/>
    <property type="molecule type" value="Genomic_DNA"/>
</dbReference>
<evidence type="ECO:0000313" key="2">
    <source>
        <dbReference type="EMBL" id="KAL1302599.1"/>
    </source>
</evidence>
<organism evidence="2 3">
    <name type="scientific">Neodothiora populina</name>
    <dbReference type="NCBI Taxonomy" id="2781224"/>
    <lineage>
        <taxon>Eukaryota</taxon>
        <taxon>Fungi</taxon>
        <taxon>Dikarya</taxon>
        <taxon>Ascomycota</taxon>
        <taxon>Pezizomycotina</taxon>
        <taxon>Dothideomycetes</taxon>
        <taxon>Dothideomycetidae</taxon>
        <taxon>Dothideales</taxon>
        <taxon>Dothioraceae</taxon>
        <taxon>Neodothiora</taxon>
    </lineage>
</organism>
<proteinExistence type="predicted"/>
<feature type="region of interest" description="Disordered" evidence="1">
    <location>
        <begin position="55"/>
        <end position="126"/>
    </location>
</feature>
<reference evidence="2 3" key="1">
    <citation type="submission" date="2024-07" db="EMBL/GenBank/DDBJ databases">
        <title>Draft sequence of the Neodothiora populina.</title>
        <authorList>
            <person name="Drown D.D."/>
            <person name="Schuette U.S."/>
            <person name="Buechlein A.B."/>
            <person name="Rusch D.R."/>
            <person name="Winton L.W."/>
            <person name="Adams G.A."/>
        </authorList>
    </citation>
    <scope>NUCLEOTIDE SEQUENCE [LARGE SCALE GENOMIC DNA]</scope>
    <source>
        <strain evidence="2 3">CPC 39397</strain>
    </source>
</reference>
<sequence length="159" mass="17341">MPDWKSPTTLERLIAALIAANNGKVDNQAVARYMDETYDAVENRTRVYKKEGQKLVKEAEDAGRMEMDMRKRGSSSPRKPRSTPKKKGGDLNGVATGRVAKTPTKRKSTVKHETLSSDSSSVIDESQATTASAFGFDDMNFASFDNGGSFAADWNDGLA</sequence>
<dbReference type="RefSeq" id="XP_069198875.1">
    <property type="nucleotide sequence ID" value="XM_069342374.1"/>
</dbReference>
<dbReference type="GeneID" id="95976677"/>
<protein>
    <submittedName>
        <fullName evidence="2">Uncharacterized protein</fullName>
    </submittedName>
</protein>
<name>A0ABR3P995_9PEZI</name>
<dbReference type="Proteomes" id="UP001562354">
    <property type="component" value="Unassembled WGS sequence"/>
</dbReference>
<evidence type="ECO:0000313" key="3">
    <source>
        <dbReference type="Proteomes" id="UP001562354"/>
    </source>
</evidence>
<keyword evidence="3" id="KW-1185">Reference proteome</keyword>
<evidence type="ECO:0000256" key="1">
    <source>
        <dbReference type="SAM" id="MobiDB-lite"/>
    </source>
</evidence>